<accession>A0ABP9FHU8</accession>
<evidence type="ECO:0000256" key="3">
    <source>
        <dbReference type="ARBA" id="ARBA00022490"/>
    </source>
</evidence>
<dbReference type="SUPFAM" id="SSF53623">
    <property type="entry name" value="MurD-like peptide ligases, catalytic domain"/>
    <property type="match status" value="1"/>
</dbReference>
<protein>
    <recommendedName>
        <fullName evidence="7 8">UDP-N-acetylmuramoylalanine--D-glutamate ligase</fullName>
        <ecNumber evidence="7 8">6.3.2.9</ecNumber>
    </recommendedName>
    <alternativeName>
        <fullName evidence="7">D-glutamic acid-adding enzyme</fullName>
    </alternativeName>
    <alternativeName>
        <fullName evidence="7">UDP-N-acetylmuramoyl-L-alanyl-D-glutamate synthetase</fullName>
    </alternativeName>
</protein>
<feature type="domain" description="Mur ligase central" evidence="10">
    <location>
        <begin position="133"/>
        <end position="322"/>
    </location>
</feature>
<proteinExistence type="inferred from homology"/>
<comment type="function">
    <text evidence="7 8">Cell wall formation. Catalyzes the addition of glutamate to the nucleotide precursor UDP-N-acetylmuramoyl-L-alanine (UMA).</text>
</comment>
<dbReference type="InterPro" id="IPR013221">
    <property type="entry name" value="Mur_ligase_cen"/>
</dbReference>
<dbReference type="InterPro" id="IPR005762">
    <property type="entry name" value="MurD"/>
</dbReference>
<comment type="pathway">
    <text evidence="2 7 8">Cell wall biogenesis; peptidoglycan biosynthesis.</text>
</comment>
<evidence type="ECO:0000256" key="7">
    <source>
        <dbReference type="HAMAP-Rule" id="MF_00639"/>
    </source>
</evidence>
<comment type="similarity">
    <text evidence="7">Belongs to the MurCDEF family.</text>
</comment>
<dbReference type="Proteomes" id="UP001501521">
    <property type="component" value="Unassembled WGS sequence"/>
</dbReference>
<evidence type="ECO:0000256" key="5">
    <source>
        <dbReference type="ARBA" id="ARBA00022741"/>
    </source>
</evidence>
<dbReference type="RefSeq" id="WP_345583022.1">
    <property type="nucleotide sequence ID" value="NZ_BAABLV010000036.1"/>
</dbReference>
<dbReference type="Gene3D" id="3.40.50.720">
    <property type="entry name" value="NAD(P)-binding Rossmann-like Domain"/>
    <property type="match status" value="1"/>
</dbReference>
<keyword evidence="7 8" id="KW-0573">Peptidoglycan synthesis</keyword>
<evidence type="ECO:0000256" key="2">
    <source>
        <dbReference type="ARBA" id="ARBA00004752"/>
    </source>
</evidence>
<keyword evidence="12" id="KW-1185">Reference proteome</keyword>
<evidence type="ECO:0000259" key="10">
    <source>
        <dbReference type="Pfam" id="PF08245"/>
    </source>
</evidence>
<dbReference type="PANTHER" id="PTHR43692">
    <property type="entry name" value="UDP-N-ACETYLMURAMOYLALANINE--D-GLUTAMATE LIGASE"/>
    <property type="match status" value="1"/>
</dbReference>
<sequence length="488" mass="52289">MGDRIVTLDWIRTANRLSDWPSAQVVVAGLGVSGFAAADGLMSLGARIIVLDESTAHAEKAELLEKLDVTVRLGPGSTAELPPGTDLVVTSPGWRPSAPLLRQAAAADVPVWGETELAWRMMQPDRVIPWLGVTGTNGKTTTTQMVEAMLIADGRKAAAVGNIGRPIIEAILDDVDYDVFAVELSSFQLHWMNNVNLHSAVVLNVHPDHLEWYEGAPDAMQRYTAEKAKIYEGVTHSCVYNVDEPVTERLVEEAEVVEGARAIGFTLGTPAISMLGVVDDLLVDRAFVEQRRDSALELAKVSDVQPAAPHNVANALAAAALARSYGVHHSSVAKGLQRLQLGGHRIQRIAEADGVVWVDDSKATNPHAANSAMNAFESFVWIAGGQAKGTTFDQLIERHRSKLRAAVVIGVDRHLIAKTLARHAPDVPVRVLDTTDTGVMDEVVALAGQFARPGDTVLLSPGCASLDMFDSYSARGDAFAAAVQKYLG</sequence>
<dbReference type="InterPro" id="IPR036565">
    <property type="entry name" value="Mur-like_cat_sf"/>
</dbReference>
<dbReference type="Pfam" id="PF02875">
    <property type="entry name" value="Mur_ligase_C"/>
    <property type="match status" value="1"/>
</dbReference>
<dbReference type="SUPFAM" id="SSF53244">
    <property type="entry name" value="MurD-like peptide ligases, peptide-binding domain"/>
    <property type="match status" value="1"/>
</dbReference>
<dbReference type="GO" id="GO:0016874">
    <property type="term" value="F:ligase activity"/>
    <property type="evidence" value="ECO:0007669"/>
    <property type="project" value="UniProtKB-KW"/>
</dbReference>
<keyword evidence="7 8" id="KW-0961">Cell wall biogenesis/degradation</keyword>
<dbReference type="HAMAP" id="MF_00639">
    <property type="entry name" value="MurD"/>
    <property type="match status" value="1"/>
</dbReference>
<evidence type="ECO:0000256" key="8">
    <source>
        <dbReference type="RuleBase" id="RU003664"/>
    </source>
</evidence>
<gene>
    <name evidence="7 11" type="primary">murD</name>
    <name evidence="11" type="ORF">GCM10025789_23260</name>
</gene>
<reference evidence="12" key="1">
    <citation type="journal article" date="2019" name="Int. J. Syst. Evol. Microbiol.">
        <title>The Global Catalogue of Microorganisms (GCM) 10K type strain sequencing project: providing services to taxonomists for standard genome sequencing and annotation.</title>
        <authorList>
            <consortium name="The Broad Institute Genomics Platform"/>
            <consortium name="The Broad Institute Genome Sequencing Center for Infectious Disease"/>
            <person name="Wu L."/>
            <person name="Ma J."/>
        </authorList>
    </citation>
    <scope>NUCLEOTIDE SEQUENCE [LARGE SCALE GENOMIC DNA]</scope>
    <source>
        <strain evidence="12">JCM 19125</strain>
    </source>
</reference>
<keyword evidence="3 7" id="KW-0963">Cytoplasm</keyword>
<keyword evidence="5 7" id="KW-0547">Nucleotide-binding</keyword>
<dbReference type="NCBIfam" id="TIGR01087">
    <property type="entry name" value="murD"/>
    <property type="match status" value="1"/>
</dbReference>
<dbReference type="InterPro" id="IPR004101">
    <property type="entry name" value="Mur_ligase_C"/>
</dbReference>
<comment type="catalytic activity">
    <reaction evidence="7 8">
        <text>UDP-N-acetyl-alpha-D-muramoyl-L-alanine + D-glutamate + ATP = UDP-N-acetyl-alpha-D-muramoyl-L-alanyl-D-glutamate + ADP + phosphate + H(+)</text>
        <dbReference type="Rhea" id="RHEA:16429"/>
        <dbReference type="ChEBI" id="CHEBI:15378"/>
        <dbReference type="ChEBI" id="CHEBI:29986"/>
        <dbReference type="ChEBI" id="CHEBI:30616"/>
        <dbReference type="ChEBI" id="CHEBI:43474"/>
        <dbReference type="ChEBI" id="CHEBI:83898"/>
        <dbReference type="ChEBI" id="CHEBI:83900"/>
        <dbReference type="ChEBI" id="CHEBI:456216"/>
        <dbReference type="EC" id="6.3.2.9"/>
    </reaction>
</comment>
<feature type="domain" description="Mur ligase C-terminal" evidence="9">
    <location>
        <begin position="344"/>
        <end position="461"/>
    </location>
</feature>
<keyword evidence="4 7" id="KW-0436">Ligase</keyword>
<evidence type="ECO:0000256" key="1">
    <source>
        <dbReference type="ARBA" id="ARBA00004496"/>
    </source>
</evidence>
<evidence type="ECO:0000256" key="6">
    <source>
        <dbReference type="ARBA" id="ARBA00022840"/>
    </source>
</evidence>
<dbReference type="Gene3D" id="3.90.190.20">
    <property type="entry name" value="Mur ligase, C-terminal domain"/>
    <property type="match status" value="1"/>
</dbReference>
<keyword evidence="7 8" id="KW-0132">Cell division</keyword>
<evidence type="ECO:0000259" key="9">
    <source>
        <dbReference type="Pfam" id="PF02875"/>
    </source>
</evidence>
<organism evidence="11 12">
    <name type="scientific">Tessaracoccus lubricantis</name>
    <dbReference type="NCBI Taxonomy" id="545543"/>
    <lineage>
        <taxon>Bacteria</taxon>
        <taxon>Bacillati</taxon>
        <taxon>Actinomycetota</taxon>
        <taxon>Actinomycetes</taxon>
        <taxon>Propionibacteriales</taxon>
        <taxon>Propionibacteriaceae</taxon>
        <taxon>Tessaracoccus</taxon>
    </lineage>
</organism>
<evidence type="ECO:0000313" key="12">
    <source>
        <dbReference type="Proteomes" id="UP001501521"/>
    </source>
</evidence>
<keyword evidence="6 7" id="KW-0067">ATP-binding</keyword>
<name>A0ABP9FHU8_9ACTN</name>
<comment type="caution">
    <text evidence="11">The sequence shown here is derived from an EMBL/GenBank/DDBJ whole genome shotgun (WGS) entry which is preliminary data.</text>
</comment>
<dbReference type="PANTHER" id="PTHR43692:SF1">
    <property type="entry name" value="UDP-N-ACETYLMURAMOYLALANINE--D-GLUTAMATE LIGASE"/>
    <property type="match status" value="1"/>
</dbReference>
<dbReference type="Gene3D" id="3.40.1190.10">
    <property type="entry name" value="Mur-like, catalytic domain"/>
    <property type="match status" value="1"/>
</dbReference>
<dbReference type="SUPFAM" id="SSF51984">
    <property type="entry name" value="MurCD N-terminal domain"/>
    <property type="match status" value="1"/>
</dbReference>
<dbReference type="Pfam" id="PF21799">
    <property type="entry name" value="MurD-like_N"/>
    <property type="match status" value="1"/>
</dbReference>
<evidence type="ECO:0000313" key="11">
    <source>
        <dbReference type="EMBL" id="GAA4903648.1"/>
    </source>
</evidence>
<dbReference type="Pfam" id="PF08245">
    <property type="entry name" value="Mur_ligase_M"/>
    <property type="match status" value="1"/>
</dbReference>
<keyword evidence="7 8" id="KW-0131">Cell cycle</keyword>
<dbReference type="InterPro" id="IPR036615">
    <property type="entry name" value="Mur_ligase_C_dom_sf"/>
</dbReference>
<comment type="subcellular location">
    <subcellularLocation>
        <location evidence="1 7 8">Cytoplasm</location>
    </subcellularLocation>
</comment>
<keyword evidence="7 8" id="KW-0133">Cell shape</keyword>
<feature type="binding site" evidence="7">
    <location>
        <begin position="135"/>
        <end position="141"/>
    </location>
    <ligand>
        <name>ATP</name>
        <dbReference type="ChEBI" id="CHEBI:30616"/>
    </ligand>
</feature>
<dbReference type="EC" id="6.3.2.9" evidence="7 8"/>
<dbReference type="EMBL" id="BAABLV010000036">
    <property type="protein sequence ID" value="GAA4903648.1"/>
    <property type="molecule type" value="Genomic_DNA"/>
</dbReference>
<evidence type="ECO:0000256" key="4">
    <source>
        <dbReference type="ARBA" id="ARBA00022598"/>
    </source>
</evidence>